<keyword evidence="2" id="KW-1185">Reference proteome</keyword>
<dbReference type="EMBL" id="CAKOAT010154044">
    <property type="protein sequence ID" value="CAH8346651.1"/>
    <property type="molecule type" value="Genomic_DNA"/>
</dbReference>
<evidence type="ECO:0000313" key="2">
    <source>
        <dbReference type="Proteomes" id="UP001642260"/>
    </source>
</evidence>
<organism evidence="1 2">
    <name type="scientific">Eruca vesicaria subsp. sativa</name>
    <name type="common">Garden rocket</name>
    <name type="synonym">Eruca sativa</name>
    <dbReference type="NCBI Taxonomy" id="29727"/>
    <lineage>
        <taxon>Eukaryota</taxon>
        <taxon>Viridiplantae</taxon>
        <taxon>Streptophyta</taxon>
        <taxon>Embryophyta</taxon>
        <taxon>Tracheophyta</taxon>
        <taxon>Spermatophyta</taxon>
        <taxon>Magnoliopsida</taxon>
        <taxon>eudicotyledons</taxon>
        <taxon>Gunneridae</taxon>
        <taxon>Pentapetalae</taxon>
        <taxon>rosids</taxon>
        <taxon>malvids</taxon>
        <taxon>Brassicales</taxon>
        <taxon>Brassicaceae</taxon>
        <taxon>Brassiceae</taxon>
        <taxon>Eruca</taxon>
    </lineage>
</organism>
<gene>
    <name evidence="1" type="ORF">ERUC_LOCUS16969</name>
</gene>
<sequence length="111" mass="12098">MSVVSERCNYIQSPSHSLATSSSTSQSLSLHIPDGRFRFLILFPFAHPLNLSGDGTAAPLHIPPIDNWWWLSHKGTTTSFLCISLFALLIRSIGTETALTISLTGDSITLL</sequence>
<dbReference type="Proteomes" id="UP001642260">
    <property type="component" value="Unassembled WGS sequence"/>
</dbReference>
<accession>A0ABC8JYK9</accession>
<name>A0ABC8JYK9_ERUVS</name>
<proteinExistence type="predicted"/>
<protein>
    <submittedName>
        <fullName evidence="1">Uncharacterized protein</fullName>
    </submittedName>
</protein>
<comment type="caution">
    <text evidence="1">The sequence shown here is derived from an EMBL/GenBank/DDBJ whole genome shotgun (WGS) entry which is preliminary data.</text>
</comment>
<reference evidence="1 2" key="1">
    <citation type="submission" date="2022-03" db="EMBL/GenBank/DDBJ databases">
        <authorList>
            <person name="Macdonald S."/>
            <person name="Ahmed S."/>
            <person name="Newling K."/>
        </authorList>
    </citation>
    <scope>NUCLEOTIDE SEQUENCE [LARGE SCALE GENOMIC DNA]</scope>
</reference>
<dbReference type="AlphaFoldDB" id="A0ABC8JYK9"/>
<evidence type="ECO:0000313" key="1">
    <source>
        <dbReference type="EMBL" id="CAH8346651.1"/>
    </source>
</evidence>